<dbReference type="RefSeq" id="WP_204499589.1">
    <property type="nucleotide sequence ID" value="NZ_JAFBDR010000011.1"/>
</dbReference>
<dbReference type="InterPro" id="IPR004101">
    <property type="entry name" value="Mur_ligase_C"/>
</dbReference>
<dbReference type="NCBIfam" id="NF001124">
    <property type="entry name" value="PRK00139.1-2"/>
    <property type="match status" value="1"/>
</dbReference>
<keyword evidence="5 8" id="KW-0573">Peptidoglycan synthesis</keyword>
<feature type="domain" description="Mur ligase C-terminal" evidence="11">
    <location>
        <begin position="335"/>
        <end position="460"/>
    </location>
</feature>
<comment type="PTM">
    <text evidence="8">Carboxylation is probably crucial for Mg(2+) binding and, consequently, for the gamma-phosphate positioning of ATP.</text>
</comment>
<evidence type="ECO:0000256" key="4">
    <source>
        <dbReference type="ARBA" id="ARBA00022960"/>
    </source>
</evidence>
<feature type="binding site" evidence="8">
    <location>
        <position position="186"/>
    </location>
    <ligand>
        <name>UDP-N-acetyl-alpha-D-muramoyl-L-alanyl-D-glutamate</name>
        <dbReference type="ChEBI" id="CHEBI:83900"/>
    </ligand>
</feature>
<dbReference type="NCBIfam" id="NF001126">
    <property type="entry name" value="PRK00139.1-4"/>
    <property type="match status" value="1"/>
</dbReference>
<keyword evidence="14" id="KW-1185">Reference proteome</keyword>
<dbReference type="Pfam" id="PF02875">
    <property type="entry name" value="Mur_ligase_C"/>
    <property type="match status" value="1"/>
</dbReference>
<dbReference type="Pfam" id="PF08245">
    <property type="entry name" value="Mur_ligase_M"/>
    <property type="match status" value="1"/>
</dbReference>
<dbReference type="Gene3D" id="3.40.1390.10">
    <property type="entry name" value="MurE/MurF, N-terminal domain"/>
    <property type="match status" value="1"/>
</dbReference>
<feature type="binding site" evidence="8">
    <location>
        <begin position="151"/>
        <end position="152"/>
    </location>
    <ligand>
        <name>UDP-N-acetyl-alpha-D-muramoyl-L-alanyl-D-glutamate</name>
        <dbReference type="ChEBI" id="CHEBI:83900"/>
    </ligand>
</feature>
<dbReference type="InterPro" id="IPR035911">
    <property type="entry name" value="MurE/MurF_N"/>
</dbReference>
<keyword evidence="4 8" id="KW-0133">Cell shape</keyword>
<keyword evidence="8" id="KW-0067">ATP-binding</keyword>
<dbReference type="Proteomes" id="UP001296943">
    <property type="component" value="Unassembled WGS sequence"/>
</dbReference>
<name>A0ABS2N0Q8_9BACI</name>
<dbReference type="SUPFAM" id="SSF63418">
    <property type="entry name" value="MurE/MurF N-terminal domain"/>
    <property type="match status" value="1"/>
</dbReference>
<dbReference type="EMBL" id="JAFBDR010000011">
    <property type="protein sequence ID" value="MBM7571731.1"/>
    <property type="molecule type" value="Genomic_DNA"/>
</dbReference>
<evidence type="ECO:0000313" key="13">
    <source>
        <dbReference type="EMBL" id="MBM7571731.1"/>
    </source>
</evidence>
<dbReference type="InterPro" id="IPR036615">
    <property type="entry name" value="Mur_ligase_C_dom_sf"/>
</dbReference>
<dbReference type="NCBIfam" id="TIGR01085">
    <property type="entry name" value="murE"/>
    <property type="match status" value="1"/>
</dbReference>
<evidence type="ECO:0000259" key="10">
    <source>
        <dbReference type="Pfam" id="PF01225"/>
    </source>
</evidence>
<feature type="binding site" evidence="8">
    <location>
        <position position="178"/>
    </location>
    <ligand>
        <name>UDP-N-acetyl-alpha-D-muramoyl-L-alanyl-D-glutamate</name>
        <dbReference type="ChEBI" id="CHEBI:83900"/>
    </ligand>
</feature>
<evidence type="ECO:0000256" key="9">
    <source>
        <dbReference type="RuleBase" id="RU004135"/>
    </source>
</evidence>
<keyword evidence="8 13" id="KW-0436">Ligase</keyword>
<feature type="domain" description="Mur ligase central" evidence="12">
    <location>
        <begin position="107"/>
        <end position="313"/>
    </location>
</feature>
<feature type="binding site" evidence="8">
    <location>
        <position position="150"/>
    </location>
    <ligand>
        <name>UDP-N-acetyl-alpha-D-muramoyl-L-alanyl-D-glutamate</name>
        <dbReference type="ChEBI" id="CHEBI:83900"/>
    </ligand>
</feature>
<feature type="short sequence motif" description="Meso-diaminopimelate recognition motif" evidence="8">
    <location>
        <begin position="408"/>
        <end position="411"/>
    </location>
</feature>
<evidence type="ECO:0000256" key="6">
    <source>
        <dbReference type="ARBA" id="ARBA00023306"/>
    </source>
</evidence>
<dbReference type="Gene3D" id="3.90.190.20">
    <property type="entry name" value="Mur ligase, C-terminal domain"/>
    <property type="match status" value="1"/>
</dbReference>
<comment type="subcellular location">
    <subcellularLocation>
        <location evidence="8 9">Cytoplasm</location>
    </subcellularLocation>
</comment>
<feature type="domain" description="Mur ligase N-terminal catalytic" evidence="10">
    <location>
        <begin position="24"/>
        <end position="81"/>
    </location>
</feature>
<dbReference type="HAMAP" id="MF_00208">
    <property type="entry name" value="MurE"/>
    <property type="match status" value="1"/>
</dbReference>
<reference evidence="13 14" key="1">
    <citation type="submission" date="2021-01" db="EMBL/GenBank/DDBJ databases">
        <title>Genomic Encyclopedia of Type Strains, Phase IV (KMG-IV): sequencing the most valuable type-strain genomes for metagenomic binning, comparative biology and taxonomic classification.</title>
        <authorList>
            <person name="Goeker M."/>
        </authorList>
    </citation>
    <scope>NUCLEOTIDE SEQUENCE [LARGE SCALE GENOMIC DNA]</scope>
    <source>
        <strain evidence="13 14">DSM 23711</strain>
    </source>
</reference>
<dbReference type="SUPFAM" id="SSF53623">
    <property type="entry name" value="MurD-like peptide ligases, catalytic domain"/>
    <property type="match status" value="1"/>
</dbReference>
<feature type="binding site" evidence="8">
    <location>
        <position position="462"/>
    </location>
    <ligand>
        <name>meso-2,6-diaminopimelate</name>
        <dbReference type="ChEBI" id="CHEBI:57791"/>
    </ligand>
</feature>
<comment type="function">
    <text evidence="8">Catalyzes the addition of meso-diaminopimelic acid to the nucleotide precursor UDP-N-acetylmuramoyl-L-alanyl-D-glutamate (UMAG) in the biosynthesis of bacterial cell-wall peptidoglycan.</text>
</comment>
<evidence type="ECO:0000259" key="11">
    <source>
        <dbReference type="Pfam" id="PF02875"/>
    </source>
</evidence>
<keyword evidence="8" id="KW-0963">Cytoplasm</keyword>
<keyword evidence="3 8" id="KW-0132">Cell division</keyword>
<accession>A0ABS2N0Q8</accession>
<dbReference type="InterPro" id="IPR013221">
    <property type="entry name" value="Mur_ligase_cen"/>
</dbReference>
<sequence length="491" mass="53992">MKLRELVERFFLYQTTKNIDSIFIKGIAIDSRKVGNGDLFFCITGFTVDGHDFAKQAEANGACAIVAEKPVDVTIPVIIVNNSSRALSIAANTFFHNPTNKLQLIGVTGTNGKTSVTYLLEEIFQQSKKKTGLIGTIQMKIGDTSYNVKNTTPEALYLQKSFRQMVEENVETVMMEVSSHALDLGRVYGCDFDIAIFTNLSQDHLDYHENMGDYLHAKSLLFSQLGNRYDLTSPKFAIVNKDDSNAEFIIKSTAQHVITYGIDSEADITATNIELNANGSSFTICTSDGNMDITSRLMGKFSVYNMLAATAAAICSGVSLRDIKSALELTTGVKGRFEPVATGQPYGVIVDYAHTPDSLENVLTTIRSFSNGNVYVVVGCGGDRDRSKRPLMAQVAVNYADLALFTSDNPRSEDPDQIINDMINGMDKTNYEVIVDRKEAINRSIRLAKENDIVLIAGKGHETYQIIGNEVHDFNDKKVAEDAIIQKIGKG</sequence>
<keyword evidence="8" id="KW-0460">Magnesium</keyword>
<dbReference type="InterPro" id="IPR000713">
    <property type="entry name" value="Mur_ligase_N"/>
</dbReference>
<dbReference type="GO" id="GO:0008765">
    <property type="term" value="F:UDP-N-acetylmuramoylalanyl-D-glutamate-2,6-diaminopimelate ligase activity"/>
    <property type="evidence" value="ECO:0007669"/>
    <property type="project" value="UniProtKB-EC"/>
</dbReference>
<evidence type="ECO:0000256" key="3">
    <source>
        <dbReference type="ARBA" id="ARBA00022618"/>
    </source>
</evidence>
<keyword evidence="7 8" id="KW-0961">Cell wall biogenesis/degradation</keyword>
<feature type="binding site" evidence="8">
    <location>
        <position position="31"/>
    </location>
    <ligand>
        <name>UDP-N-acetyl-alpha-D-muramoyl-L-alanyl-D-glutamate</name>
        <dbReference type="ChEBI" id="CHEBI:83900"/>
    </ligand>
</feature>
<organism evidence="13 14">
    <name type="scientific">Aquibacillus albus</name>
    <dbReference type="NCBI Taxonomy" id="1168171"/>
    <lineage>
        <taxon>Bacteria</taxon>
        <taxon>Bacillati</taxon>
        <taxon>Bacillota</taxon>
        <taxon>Bacilli</taxon>
        <taxon>Bacillales</taxon>
        <taxon>Bacillaceae</taxon>
        <taxon>Aquibacillus</taxon>
    </lineage>
</organism>
<evidence type="ECO:0000259" key="12">
    <source>
        <dbReference type="Pfam" id="PF08245"/>
    </source>
</evidence>
<dbReference type="InterPro" id="IPR036565">
    <property type="entry name" value="Mur-like_cat_sf"/>
</dbReference>
<protein>
    <recommendedName>
        <fullName evidence="8">UDP-N-acetylmuramoyl-L-alanyl-D-glutamate--2,6-diaminopimelate ligase</fullName>
        <ecNumber evidence="8">6.3.2.13</ecNumber>
    </recommendedName>
    <alternativeName>
        <fullName evidence="8">Meso-A2pm-adding enzyme</fullName>
    </alternativeName>
    <alternativeName>
        <fullName evidence="8">Meso-diaminopimelate-adding enzyme</fullName>
    </alternativeName>
    <alternativeName>
        <fullName evidence="8">UDP-MurNAc-L-Ala-D-Glu:meso-diaminopimelate ligase</fullName>
    </alternativeName>
    <alternativeName>
        <fullName evidence="8">UDP-MurNAc-tripeptide synthetase</fullName>
    </alternativeName>
    <alternativeName>
        <fullName evidence="8">UDP-N-acetylmuramyl-tripeptide synthetase</fullName>
    </alternativeName>
</protein>
<feature type="binding site" evidence="8">
    <location>
        <begin position="408"/>
        <end position="411"/>
    </location>
    <ligand>
        <name>meso-2,6-diaminopimelate</name>
        <dbReference type="ChEBI" id="CHEBI:57791"/>
    </ligand>
</feature>
<comment type="catalytic activity">
    <reaction evidence="8">
        <text>UDP-N-acetyl-alpha-D-muramoyl-L-alanyl-D-glutamate + meso-2,6-diaminopimelate + ATP = UDP-N-acetyl-alpha-D-muramoyl-L-alanyl-gamma-D-glutamyl-meso-2,6-diaminopimelate + ADP + phosphate + H(+)</text>
        <dbReference type="Rhea" id="RHEA:23676"/>
        <dbReference type="ChEBI" id="CHEBI:15378"/>
        <dbReference type="ChEBI" id="CHEBI:30616"/>
        <dbReference type="ChEBI" id="CHEBI:43474"/>
        <dbReference type="ChEBI" id="CHEBI:57791"/>
        <dbReference type="ChEBI" id="CHEBI:83900"/>
        <dbReference type="ChEBI" id="CHEBI:83905"/>
        <dbReference type="ChEBI" id="CHEBI:456216"/>
        <dbReference type="EC" id="6.3.2.13"/>
    </reaction>
</comment>
<comment type="similarity">
    <text evidence="2 8">Belongs to the MurCDEF family. MurE subfamily.</text>
</comment>
<evidence type="ECO:0000256" key="5">
    <source>
        <dbReference type="ARBA" id="ARBA00022984"/>
    </source>
</evidence>
<feature type="binding site" evidence="8">
    <location>
        <position position="384"/>
    </location>
    <ligand>
        <name>meso-2,6-diaminopimelate</name>
        <dbReference type="ChEBI" id="CHEBI:57791"/>
    </ligand>
</feature>
<evidence type="ECO:0000256" key="1">
    <source>
        <dbReference type="ARBA" id="ARBA00004752"/>
    </source>
</evidence>
<gene>
    <name evidence="8" type="primary">murE</name>
    <name evidence="13" type="ORF">JOC48_002232</name>
</gene>
<evidence type="ECO:0000256" key="2">
    <source>
        <dbReference type="ARBA" id="ARBA00005898"/>
    </source>
</evidence>
<proteinExistence type="inferred from homology"/>
<evidence type="ECO:0000256" key="8">
    <source>
        <dbReference type="HAMAP-Rule" id="MF_00208"/>
    </source>
</evidence>
<dbReference type="Pfam" id="PF01225">
    <property type="entry name" value="Mur_ligase"/>
    <property type="match status" value="1"/>
</dbReference>
<keyword evidence="8" id="KW-0547">Nucleotide-binding</keyword>
<feature type="binding site" evidence="8">
    <location>
        <begin position="109"/>
        <end position="115"/>
    </location>
    <ligand>
        <name>ATP</name>
        <dbReference type="ChEBI" id="CHEBI:30616"/>
    </ligand>
</feature>
<dbReference type="SUPFAM" id="SSF53244">
    <property type="entry name" value="MurD-like peptide ligases, peptide-binding domain"/>
    <property type="match status" value="1"/>
</dbReference>
<dbReference type="EC" id="6.3.2.13" evidence="8"/>
<feature type="binding site" evidence="8">
    <location>
        <position position="458"/>
    </location>
    <ligand>
        <name>meso-2,6-diaminopimelate</name>
        <dbReference type="ChEBI" id="CHEBI:57791"/>
    </ligand>
</feature>
<evidence type="ECO:0000313" key="14">
    <source>
        <dbReference type="Proteomes" id="UP001296943"/>
    </source>
</evidence>
<dbReference type="PANTHER" id="PTHR23135:SF4">
    <property type="entry name" value="UDP-N-ACETYLMURAMOYL-L-ALANYL-D-GLUTAMATE--2,6-DIAMINOPIMELATE LIGASE MURE HOMOLOG, CHLOROPLASTIC"/>
    <property type="match status" value="1"/>
</dbReference>
<keyword evidence="6 8" id="KW-0131">Cell cycle</keyword>
<comment type="pathway">
    <text evidence="1 8 9">Cell wall biogenesis; peptidoglycan biosynthesis.</text>
</comment>
<dbReference type="PANTHER" id="PTHR23135">
    <property type="entry name" value="MUR LIGASE FAMILY MEMBER"/>
    <property type="match status" value="1"/>
</dbReference>
<feature type="modified residue" description="N6-carboxylysine" evidence="8">
    <location>
        <position position="218"/>
    </location>
</feature>
<dbReference type="InterPro" id="IPR005761">
    <property type="entry name" value="UDP-N-AcMur-Glu-dNH2Pim_ligase"/>
</dbReference>
<evidence type="ECO:0000256" key="7">
    <source>
        <dbReference type="ARBA" id="ARBA00023316"/>
    </source>
</evidence>
<dbReference type="Gene3D" id="3.40.1190.10">
    <property type="entry name" value="Mur-like, catalytic domain"/>
    <property type="match status" value="1"/>
</dbReference>
<comment type="cofactor">
    <cofactor evidence="8">
        <name>Mg(2+)</name>
        <dbReference type="ChEBI" id="CHEBI:18420"/>
    </cofactor>
</comment>
<comment type="caution">
    <text evidence="8">Lacks conserved residue(s) required for the propagation of feature annotation.</text>
</comment>
<comment type="caution">
    <text evidence="13">The sequence shown here is derived from an EMBL/GenBank/DDBJ whole genome shotgun (WGS) entry which is preliminary data.</text>
</comment>